<dbReference type="InterPro" id="IPR015424">
    <property type="entry name" value="PyrdxlP-dep_Trfase"/>
</dbReference>
<keyword evidence="4" id="KW-0808">Transferase</keyword>
<dbReference type="AlphaFoldDB" id="A0A939RVQ1"/>
<evidence type="ECO:0000256" key="1">
    <source>
        <dbReference type="ARBA" id="ARBA00001933"/>
    </source>
</evidence>
<dbReference type="InterPro" id="IPR004839">
    <property type="entry name" value="Aminotransferase_I/II_large"/>
</dbReference>
<comment type="caution">
    <text evidence="7">The sequence shown here is derived from an EMBL/GenBank/DDBJ whole genome shotgun (WGS) entry which is preliminary data.</text>
</comment>
<dbReference type="GO" id="GO:0030170">
    <property type="term" value="F:pyridoxal phosphate binding"/>
    <property type="evidence" value="ECO:0007669"/>
    <property type="project" value="InterPro"/>
</dbReference>
<comment type="cofactor">
    <cofactor evidence="1">
        <name>pyridoxal 5'-phosphate</name>
        <dbReference type="ChEBI" id="CHEBI:597326"/>
    </cofactor>
</comment>
<dbReference type="Gene3D" id="3.90.1150.10">
    <property type="entry name" value="Aspartate Aminotransferase, domain 1"/>
    <property type="match status" value="1"/>
</dbReference>
<dbReference type="NCBIfam" id="NF005855">
    <property type="entry name" value="PRK07777.1"/>
    <property type="match status" value="1"/>
</dbReference>
<evidence type="ECO:0000259" key="6">
    <source>
        <dbReference type="Pfam" id="PF00155"/>
    </source>
</evidence>
<dbReference type="SUPFAM" id="SSF53383">
    <property type="entry name" value="PLP-dependent transferases"/>
    <property type="match status" value="1"/>
</dbReference>
<comment type="similarity">
    <text evidence="2">Belongs to the class-I pyridoxal-phosphate-dependent aminotransferase family.</text>
</comment>
<keyword evidence="8" id="KW-1185">Reference proteome</keyword>
<dbReference type="EMBL" id="JAGEMK010000003">
    <property type="protein sequence ID" value="MBO1751853.1"/>
    <property type="molecule type" value="Genomic_DNA"/>
</dbReference>
<evidence type="ECO:0000313" key="7">
    <source>
        <dbReference type="EMBL" id="MBO1751853.1"/>
    </source>
</evidence>
<evidence type="ECO:0000256" key="5">
    <source>
        <dbReference type="ARBA" id="ARBA00022898"/>
    </source>
</evidence>
<evidence type="ECO:0000256" key="2">
    <source>
        <dbReference type="ARBA" id="ARBA00007441"/>
    </source>
</evidence>
<reference evidence="7" key="1">
    <citation type="submission" date="2021-03" db="EMBL/GenBank/DDBJ databases">
        <title>Actinotalea soli sp. nov., isolated from soil.</title>
        <authorList>
            <person name="Ping W."/>
            <person name="Zhang J."/>
        </authorList>
    </citation>
    <scope>NUCLEOTIDE SEQUENCE</scope>
    <source>
        <strain evidence="7">BY-33</strain>
    </source>
</reference>
<gene>
    <name evidence="7" type="ORF">J4G33_08570</name>
</gene>
<dbReference type="CDD" id="cd00609">
    <property type="entry name" value="AAT_like"/>
    <property type="match status" value="1"/>
</dbReference>
<dbReference type="Pfam" id="PF00155">
    <property type="entry name" value="Aminotran_1_2"/>
    <property type="match status" value="1"/>
</dbReference>
<protein>
    <submittedName>
        <fullName evidence="7">Pyridoxal phosphate-dependent aminotransferase</fullName>
    </submittedName>
</protein>
<keyword evidence="3 7" id="KW-0032">Aminotransferase</keyword>
<keyword evidence="5" id="KW-0663">Pyridoxal phosphate</keyword>
<dbReference type="GO" id="GO:0016212">
    <property type="term" value="F:kynurenine-oxoglutarate transaminase activity"/>
    <property type="evidence" value="ECO:0007669"/>
    <property type="project" value="TreeGrafter"/>
</dbReference>
<dbReference type="GO" id="GO:0005737">
    <property type="term" value="C:cytoplasm"/>
    <property type="evidence" value="ECO:0007669"/>
    <property type="project" value="TreeGrafter"/>
</dbReference>
<evidence type="ECO:0000256" key="3">
    <source>
        <dbReference type="ARBA" id="ARBA00022576"/>
    </source>
</evidence>
<name>A0A939RVQ1_9CELL</name>
<dbReference type="PANTHER" id="PTHR43807">
    <property type="entry name" value="FI04487P"/>
    <property type="match status" value="1"/>
</dbReference>
<sequence>MSSLPAGRWSEVARRTGLVDAAGAVRQTVFAEMTDLAARTGAINLGQGFPDVDGPAHVSRAAVAAIEAGHNQYPPGAGIPALREAVAAHAARHYGLDLDPDTEVLVTTGATEGVAAALLGLLVPGDEVLTLEPFYDSYAAVIALAGAVHVPVGLAVEEGAFALDVQAVRRAVGPRTRMLLLNSPHNPTGTVLSRSELEALAEVARDHDLLVVTDEVYEHLTYDGAEHVPISTLPGMAGRTLRISSAGKTLSFTGWKVGWVTGPAELVTAVRTVKQFLTYTSGAPFQPAVAEALLDADGATHAYVAGLAASLAARRDLLCEGLVSAGFDVVVPRGTYFVVADAAPLGAEDGARLARELPARVGVAGVPVSAFCQDGTATSAALASRVRFTFVKREAVLREAVQRLEGLRRQGTSGAR</sequence>
<evidence type="ECO:0000256" key="4">
    <source>
        <dbReference type="ARBA" id="ARBA00022679"/>
    </source>
</evidence>
<dbReference type="Proteomes" id="UP000664209">
    <property type="component" value="Unassembled WGS sequence"/>
</dbReference>
<evidence type="ECO:0000313" key="8">
    <source>
        <dbReference type="Proteomes" id="UP000664209"/>
    </source>
</evidence>
<dbReference type="FunFam" id="3.40.640.10:FF:000024">
    <property type="entry name" value="Kynurenine--oxoglutarate transaminase 3"/>
    <property type="match status" value="1"/>
</dbReference>
<dbReference type="Gene3D" id="3.40.640.10">
    <property type="entry name" value="Type I PLP-dependent aspartate aminotransferase-like (Major domain)"/>
    <property type="match status" value="1"/>
</dbReference>
<dbReference type="InterPro" id="IPR015421">
    <property type="entry name" value="PyrdxlP-dep_Trfase_major"/>
</dbReference>
<dbReference type="InterPro" id="IPR051326">
    <property type="entry name" value="Kynurenine-oxoglutarate_AT"/>
</dbReference>
<feature type="domain" description="Aminotransferase class I/classII large" evidence="6">
    <location>
        <begin position="42"/>
        <end position="404"/>
    </location>
</feature>
<dbReference type="PANTHER" id="PTHR43807:SF20">
    <property type="entry name" value="FI04487P"/>
    <property type="match status" value="1"/>
</dbReference>
<dbReference type="InterPro" id="IPR015422">
    <property type="entry name" value="PyrdxlP-dep_Trfase_small"/>
</dbReference>
<dbReference type="RefSeq" id="WP_208055508.1">
    <property type="nucleotide sequence ID" value="NZ_JAGEMK010000003.1"/>
</dbReference>
<accession>A0A939RVQ1</accession>
<organism evidence="7 8">
    <name type="scientific">Actinotalea soli</name>
    <dbReference type="NCBI Taxonomy" id="2819234"/>
    <lineage>
        <taxon>Bacteria</taxon>
        <taxon>Bacillati</taxon>
        <taxon>Actinomycetota</taxon>
        <taxon>Actinomycetes</taxon>
        <taxon>Micrococcales</taxon>
        <taxon>Cellulomonadaceae</taxon>
        <taxon>Actinotalea</taxon>
    </lineage>
</organism>
<proteinExistence type="inferred from homology"/>